<feature type="region of interest" description="Disordered" evidence="1">
    <location>
        <begin position="550"/>
        <end position="588"/>
    </location>
</feature>
<dbReference type="AlphaFoldDB" id="A0A9P8RPD8"/>
<feature type="region of interest" description="Disordered" evidence="1">
    <location>
        <begin position="489"/>
        <end position="514"/>
    </location>
</feature>
<evidence type="ECO:0000313" key="3">
    <source>
        <dbReference type="Proteomes" id="UP000750711"/>
    </source>
</evidence>
<feature type="compositionally biased region" description="Polar residues" evidence="1">
    <location>
        <begin position="569"/>
        <end position="581"/>
    </location>
</feature>
<dbReference type="EMBL" id="JAGHQM010000760">
    <property type="protein sequence ID" value="KAH0558723.1"/>
    <property type="molecule type" value="Genomic_DNA"/>
</dbReference>
<gene>
    <name evidence="2" type="ORF">GP486_004632</name>
</gene>
<feature type="compositionally biased region" description="Basic and acidic residues" evidence="1">
    <location>
        <begin position="1"/>
        <end position="18"/>
    </location>
</feature>
<evidence type="ECO:0008006" key="4">
    <source>
        <dbReference type="Google" id="ProtNLM"/>
    </source>
</evidence>
<reference evidence="2" key="1">
    <citation type="submission" date="2021-03" db="EMBL/GenBank/DDBJ databases">
        <title>Comparative genomics and phylogenomic investigation of the class Geoglossomycetes provide insights into ecological specialization and systematics.</title>
        <authorList>
            <person name="Melie T."/>
            <person name="Pirro S."/>
            <person name="Miller A.N."/>
            <person name="Quandt A."/>
        </authorList>
    </citation>
    <scope>NUCLEOTIDE SEQUENCE</scope>
    <source>
        <strain evidence="2">CAQ_001_2017</strain>
    </source>
</reference>
<keyword evidence="3" id="KW-1185">Reference proteome</keyword>
<dbReference type="Proteomes" id="UP000750711">
    <property type="component" value="Unassembled WGS sequence"/>
</dbReference>
<evidence type="ECO:0000313" key="2">
    <source>
        <dbReference type="EMBL" id="KAH0558723.1"/>
    </source>
</evidence>
<name>A0A9P8RPD8_9PEZI</name>
<organism evidence="2 3">
    <name type="scientific">Trichoglossum hirsutum</name>
    <dbReference type="NCBI Taxonomy" id="265104"/>
    <lineage>
        <taxon>Eukaryota</taxon>
        <taxon>Fungi</taxon>
        <taxon>Dikarya</taxon>
        <taxon>Ascomycota</taxon>
        <taxon>Pezizomycotina</taxon>
        <taxon>Geoglossomycetes</taxon>
        <taxon>Geoglossales</taxon>
        <taxon>Geoglossaceae</taxon>
        <taxon>Trichoglossum</taxon>
    </lineage>
</organism>
<feature type="compositionally biased region" description="Acidic residues" evidence="1">
    <location>
        <begin position="892"/>
        <end position="908"/>
    </location>
</feature>
<protein>
    <recommendedName>
        <fullName evidence="4">F-box domain-containing protein</fullName>
    </recommendedName>
</protein>
<accession>A0A9P8RPD8</accession>
<evidence type="ECO:0000256" key="1">
    <source>
        <dbReference type="SAM" id="MobiDB-lite"/>
    </source>
</evidence>
<feature type="compositionally biased region" description="Low complexity" evidence="1">
    <location>
        <begin position="37"/>
        <end position="47"/>
    </location>
</feature>
<proteinExistence type="predicted"/>
<feature type="compositionally biased region" description="Acidic residues" evidence="1">
    <location>
        <begin position="918"/>
        <end position="940"/>
    </location>
</feature>
<feature type="region of interest" description="Disordered" evidence="1">
    <location>
        <begin position="1"/>
        <end position="49"/>
    </location>
</feature>
<sequence>MVDPEREASVGAGDRELEGVDLELPERSAGGGDGDCETTSGTRTSLSRSEERSALIERMKPLNLLDLPVDVLKDIVKEVTHTNDLASLALTHSSLHALTIPHIYHRFDIVWPDANAMVAHRTGVDALTYGLATLVMAEEIFGESPSQRIPTSNSPSQSLACEKCGHITSPRVHPENSLDPGQQGRRRRLGNHYSRFTRKFSLGNGPPEWVSDYLVTKDGGKMLGTLVALAIARMPNLETFVWDMPTGVLRDVWLALSSLGDHRDGRESRLERVWVRWHDSQENSPVGGQSSMPSLPPLGSASVGFLVPPGNSAAFVGLPDAPGSPQSLSVSRVEHPTFSVLPPLKSLSVLDIDELAYLDEMSILICRSQDRLRELRVGISSATGMPKIWVLPWDGESLQQVDHNVSSTGASEIGEKRLGGVLGVLVGRVYDIRKRKRKARAEAVKNEGDLIQALEVVQPITLANQTELAALPTDSGPLEVDSSDVHLAEGAPSQSTVTIEDLQPSSVGAGGELSAPVSSIPLGIHSNLQASETHSPPSSATTYTQVSTQALPGPLPTVLNDGPTPGSALDSQAHQDTQAITPGTAPISPQGVAIMGGDESQRSVLEGKLKLEILELERVPLCIPVLQNAFDWSIMTTITLLGCSSSEYLWKTLRQTFSPYSPNKSFKNRTHLPGSSKLLGSTGPPDYRLKLRKVHTDAVGPALISLLRETLAPNTLEVLFLQESSSFASSVSIDAIYRGPLRRHRLSLKKLFIDSSIESARGSGSQASWRKWMLPREVLGYVTSGRMSSLRELGIVVEYKDWHYLLQRLPLIPHLRSLYIPHIADHVHPDPDPREMALQVVDIVALRPEVEICYLGIMSKCFEILENRNNDEPQPMSVLNISPINDDHGGPMDDDDATEDEGEDEDNNEPAAGVAGVDSDETDAEDSDLPDDSDGDDNYGSEEFRSRPKLRLREILFYDDKVAIFKARHGKL</sequence>
<comment type="caution">
    <text evidence="2">The sequence shown here is derived from an EMBL/GenBank/DDBJ whole genome shotgun (WGS) entry which is preliminary data.</text>
</comment>
<feature type="region of interest" description="Disordered" evidence="1">
    <location>
        <begin position="873"/>
        <end position="945"/>
    </location>
</feature>
<feature type="compositionally biased region" description="Polar residues" evidence="1">
    <location>
        <begin position="492"/>
        <end position="506"/>
    </location>
</feature>